<dbReference type="EMBL" id="QXFU01012691">
    <property type="protein sequence ID" value="KAE8951392.1"/>
    <property type="molecule type" value="Genomic_DNA"/>
</dbReference>
<dbReference type="AlphaFoldDB" id="A0A6A3G1W8"/>
<name>A0A6A3G1W8_9STRA</name>
<protein>
    <recommendedName>
        <fullName evidence="3">RxLR effector protein</fullName>
    </recommendedName>
</protein>
<dbReference type="OrthoDB" id="127440at2759"/>
<proteinExistence type="predicted"/>
<comment type="caution">
    <text evidence="1">The sequence shown here is derived from an EMBL/GenBank/DDBJ whole genome shotgun (WGS) entry which is preliminary data.</text>
</comment>
<reference evidence="1 2" key="1">
    <citation type="submission" date="2018-09" db="EMBL/GenBank/DDBJ databases">
        <title>Genomic investigation of the strawberry pathogen Phytophthora fragariae indicates pathogenicity is determined by transcriptional variation in three key races.</title>
        <authorList>
            <person name="Adams T.M."/>
            <person name="Armitage A.D."/>
            <person name="Sobczyk M.K."/>
            <person name="Bates H.J."/>
            <person name="Dunwell J.M."/>
            <person name="Nellist C.F."/>
            <person name="Harrison R.J."/>
        </authorList>
    </citation>
    <scope>NUCLEOTIDE SEQUENCE [LARGE SCALE GENOMIC DNA]</scope>
    <source>
        <strain evidence="1 2">SCRP324</strain>
    </source>
</reference>
<sequence>MRFNALHLETAMGNMWLRQGLTPDAIFLLLKLDGGVNNFLINPNVKTLSSYIDKFNMNADQPTTLVAVFKNFYGVKTMSDMLERAKKMPGMKVRVEEWQLQLAAEKLRARRIQ</sequence>
<gene>
    <name evidence="1" type="ORF">PR002_g32987</name>
</gene>
<dbReference type="Proteomes" id="UP000435112">
    <property type="component" value="Unassembled WGS sequence"/>
</dbReference>
<evidence type="ECO:0008006" key="3">
    <source>
        <dbReference type="Google" id="ProtNLM"/>
    </source>
</evidence>
<evidence type="ECO:0000313" key="1">
    <source>
        <dbReference type="EMBL" id="KAE8951392.1"/>
    </source>
</evidence>
<accession>A0A6A3G1W8</accession>
<evidence type="ECO:0000313" key="2">
    <source>
        <dbReference type="Proteomes" id="UP000435112"/>
    </source>
</evidence>
<organism evidence="1 2">
    <name type="scientific">Phytophthora rubi</name>
    <dbReference type="NCBI Taxonomy" id="129364"/>
    <lineage>
        <taxon>Eukaryota</taxon>
        <taxon>Sar</taxon>
        <taxon>Stramenopiles</taxon>
        <taxon>Oomycota</taxon>
        <taxon>Peronosporomycetes</taxon>
        <taxon>Peronosporales</taxon>
        <taxon>Peronosporaceae</taxon>
        <taxon>Phytophthora</taxon>
    </lineage>
</organism>